<dbReference type="GO" id="GO:0003677">
    <property type="term" value="F:DNA binding"/>
    <property type="evidence" value="ECO:0007669"/>
    <property type="project" value="UniProtKB-KW"/>
</dbReference>
<dbReference type="GO" id="GO:0030527">
    <property type="term" value="F:structural constituent of chromatin"/>
    <property type="evidence" value="ECO:0007669"/>
    <property type="project" value="InterPro"/>
</dbReference>
<sequence length="107" mass="11648">MSQEQTQRPHLATKAELIKDVLRITREEDARDLHAVDVEVVLDALAEACAARLAAGDDVTLPGIGRLKVKARAARMGRNPRTGEPMSLPPKRGVTFNAGKKLLGRIE</sequence>
<evidence type="ECO:0000313" key="6">
    <source>
        <dbReference type="EMBL" id="SFV72048.1"/>
    </source>
</evidence>
<evidence type="ECO:0000256" key="4">
    <source>
        <dbReference type="RuleBase" id="RU003939"/>
    </source>
</evidence>
<keyword evidence="2" id="KW-0226">DNA condensation</keyword>
<accession>A0A1K1LBH4</accession>
<dbReference type="SMART" id="SM00411">
    <property type="entry name" value="BHL"/>
    <property type="match status" value="1"/>
</dbReference>
<name>A0A1K1LBH4_9BACT</name>
<dbReference type="CDD" id="cd00591">
    <property type="entry name" value="HU_IHF"/>
    <property type="match status" value="1"/>
</dbReference>
<dbReference type="SUPFAM" id="SSF47729">
    <property type="entry name" value="IHF-like DNA-binding proteins"/>
    <property type="match status" value="1"/>
</dbReference>
<dbReference type="InterPro" id="IPR010992">
    <property type="entry name" value="IHF-like_DNA-bd_dom_sf"/>
</dbReference>
<dbReference type="Proteomes" id="UP000186323">
    <property type="component" value="Chromosome I"/>
</dbReference>
<evidence type="ECO:0000256" key="2">
    <source>
        <dbReference type="ARBA" id="ARBA00023067"/>
    </source>
</evidence>
<dbReference type="OrthoDB" id="9797747at2"/>
<dbReference type="InterPro" id="IPR000119">
    <property type="entry name" value="Hist_DNA-bd"/>
</dbReference>
<keyword evidence="3 6" id="KW-0238">DNA-binding</keyword>
<comment type="similarity">
    <text evidence="1 4">Belongs to the bacterial histone-like protein family.</text>
</comment>
<dbReference type="PANTHER" id="PTHR33175">
    <property type="entry name" value="DNA-BINDING PROTEIN HU"/>
    <property type="match status" value="1"/>
</dbReference>
<evidence type="ECO:0000313" key="7">
    <source>
        <dbReference type="Proteomes" id="UP000186323"/>
    </source>
</evidence>
<evidence type="ECO:0000256" key="1">
    <source>
        <dbReference type="ARBA" id="ARBA00010529"/>
    </source>
</evidence>
<organism evidence="6 7">
    <name type="scientific">Desulfovibrio piger</name>
    <dbReference type="NCBI Taxonomy" id="901"/>
    <lineage>
        <taxon>Bacteria</taxon>
        <taxon>Pseudomonadati</taxon>
        <taxon>Thermodesulfobacteriota</taxon>
        <taxon>Desulfovibrionia</taxon>
        <taxon>Desulfovibrionales</taxon>
        <taxon>Desulfovibrionaceae</taxon>
        <taxon>Desulfovibrio</taxon>
    </lineage>
</organism>
<reference evidence="7" key="1">
    <citation type="submission" date="2016-10" db="EMBL/GenBank/DDBJ databases">
        <authorList>
            <person name="Wegmann U."/>
        </authorList>
    </citation>
    <scope>NUCLEOTIDE SEQUENCE [LARGE SCALE GENOMIC DNA]</scope>
</reference>
<dbReference type="EMBL" id="LT630450">
    <property type="protein sequence ID" value="SFV72048.1"/>
    <property type="molecule type" value="Genomic_DNA"/>
</dbReference>
<gene>
    <name evidence="6" type="ORF">DESPIGER_0146</name>
</gene>
<dbReference type="GO" id="GO:0030261">
    <property type="term" value="P:chromosome condensation"/>
    <property type="evidence" value="ECO:0007669"/>
    <property type="project" value="UniProtKB-KW"/>
</dbReference>
<proteinExistence type="inferred from homology"/>
<dbReference type="GO" id="GO:0005829">
    <property type="term" value="C:cytosol"/>
    <property type="evidence" value="ECO:0007669"/>
    <property type="project" value="TreeGrafter"/>
</dbReference>
<protein>
    <submittedName>
        <fullName evidence="6">DNA-binding protein HU</fullName>
    </submittedName>
</protein>
<evidence type="ECO:0000256" key="3">
    <source>
        <dbReference type="ARBA" id="ARBA00023125"/>
    </source>
</evidence>
<keyword evidence="7" id="KW-1185">Reference proteome</keyword>
<evidence type="ECO:0000256" key="5">
    <source>
        <dbReference type="SAM" id="MobiDB-lite"/>
    </source>
</evidence>
<dbReference type="Gene3D" id="4.10.520.10">
    <property type="entry name" value="IHF-like DNA-binding proteins"/>
    <property type="match status" value="1"/>
</dbReference>
<dbReference type="Pfam" id="PF00216">
    <property type="entry name" value="Bac_DNA_binding"/>
    <property type="match status" value="1"/>
</dbReference>
<dbReference type="KEGG" id="dpg:DESPIGER_0146"/>
<feature type="region of interest" description="Disordered" evidence="5">
    <location>
        <begin position="72"/>
        <end position="95"/>
    </location>
</feature>
<dbReference type="PANTHER" id="PTHR33175:SF3">
    <property type="entry name" value="DNA-BINDING PROTEIN HU-BETA"/>
    <property type="match status" value="1"/>
</dbReference>
<dbReference type="PRINTS" id="PR01727">
    <property type="entry name" value="DNABINDINGHU"/>
</dbReference>
<dbReference type="AlphaFoldDB" id="A0A1K1LBH4"/>
<dbReference type="RefSeq" id="WP_072331750.1">
    <property type="nucleotide sequence ID" value="NZ_LT630450.1"/>
</dbReference>